<dbReference type="Pfam" id="PF20396">
    <property type="entry name" value="DUF6689"/>
    <property type="match status" value="1"/>
</dbReference>
<name>A0ABW5E7V3_9GAMM</name>
<proteinExistence type="predicted"/>
<comment type="caution">
    <text evidence="1">The sequence shown here is derived from an EMBL/GenBank/DDBJ whole genome shotgun (WGS) entry which is preliminary data.</text>
</comment>
<evidence type="ECO:0000313" key="2">
    <source>
        <dbReference type="Proteomes" id="UP001597425"/>
    </source>
</evidence>
<dbReference type="InterPro" id="IPR046511">
    <property type="entry name" value="DUF6689"/>
</dbReference>
<gene>
    <name evidence="1" type="ORF">ACFSKX_03120</name>
</gene>
<sequence>MLRYRKTGRNGSRRATRVSLKARLLGGLLLLLLAAGASAGLLDLLRKTKIEINTGLIDLNLDNLVLDVGLLGLVELEIDGNQVIAFLSLPGDIESDLLITFDQVFGLTEQNIGLSVDRFDPVEPSLLHRLPPGTRVLPPAEFPMLIGIEPVGGLTFTDTVELELHTHNLEYEPGTRLRLFAASEGEDFRDITTYVGSGSYRCRGRRGKFSEFLVVEDKRETDTVIAGKFYRLQDKLHEFRSQMPAWIYWSLYLKVVYAKGAWAFEDDAEAVRRLESALAIIDRNSGYWIPNIWRSSRDIDNVAGELSASAQTLIFSLELPD</sequence>
<dbReference type="Proteomes" id="UP001597425">
    <property type="component" value="Unassembled WGS sequence"/>
</dbReference>
<keyword evidence="2" id="KW-1185">Reference proteome</keyword>
<protein>
    <submittedName>
        <fullName evidence="1">DUF6689 family protein</fullName>
    </submittedName>
</protein>
<organism evidence="1 2">
    <name type="scientific">Microbulbifer halophilus</name>
    <dbReference type="NCBI Taxonomy" id="453963"/>
    <lineage>
        <taxon>Bacteria</taxon>
        <taxon>Pseudomonadati</taxon>
        <taxon>Pseudomonadota</taxon>
        <taxon>Gammaproteobacteria</taxon>
        <taxon>Cellvibrionales</taxon>
        <taxon>Microbulbiferaceae</taxon>
        <taxon>Microbulbifer</taxon>
    </lineage>
</organism>
<dbReference type="RefSeq" id="WP_265720875.1">
    <property type="nucleotide sequence ID" value="NZ_JAPIVK010000006.1"/>
</dbReference>
<evidence type="ECO:0000313" key="1">
    <source>
        <dbReference type="EMBL" id="MFD2309397.1"/>
    </source>
</evidence>
<dbReference type="EMBL" id="JBHUJD010000003">
    <property type="protein sequence ID" value="MFD2309397.1"/>
    <property type="molecule type" value="Genomic_DNA"/>
</dbReference>
<accession>A0ABW5E7V3</accession>
<reference evidence="2" key="1">
    <citation type="journal article" date="2019" name="Int. J. Syst. Evol. Microbiol.">
        <title>The Global Catalogue of Microorganisms (GCM) 10K type strain sequencing project: providing services to taxonomists for standard genome sequencing and annotation.</title>
        <authorList>
            <consortium name="The Broad Institute Genomics Platform"/>
            <consortium name="The Broad Institute Genome Sequencing Center for Infectious Disease"/>
            <person name="Wu L."/>
            <person name="Ma J."/>
        </authorList>
    </citation>
    <scope>NUCLEOTIDE SEQUENCE [LARGE SCALE GENOMIC DNA]</scope>
    <source>
        <strain evidence="2">KCTC 12848</strain>
    </source>
</reference>